<reference evidence="4" key="2">
    <citation type="submission" date="2025-04" db="UniProtKB">
        <authorList>
            <consortium name="RefSeq"/>
        </authorList>
    </citation>
    <scope>IDENTIFICATION</scope>
    <source>
        <tissue evidence="4">Whole body</tissue>
    </source>
</reference>
<dbReference type="SUPFAM" id="SSF53067">
    <property type="entry name" value="Actin-like ATPase domain"/>
    <property type="match status" value="2"/>
</dbReference>
<dbReference type="InterPro" id="IPR043129">
    <property type="entry name" value="ATPase_NBD"/>
</dbReference>
<dbReference type="EMBL" id="GGMS01000433">
    <property type="protein sequence ID" value="MBY69636.1"/>
    <property type="molecule type" value="Transcribed_RNA"/>
</dbReference>
<gene>
    <name evidence="2" type="primary">ACTR10</name>
    <name evidence="4" type="synonym">LOC112692544</name>
    <name evidence="2" type="ORF">g.67711</name>
</gene>
<evidence type="ECO:0000256" key="1">
    <source>
        <dbReference type="RuleBase" id="RU000487"/>
    </source>
</evidence>
<organism evidence="2">
    <name type="scientific">Sipha flava</name>
    <name type="common">yellow sugarcane aphid</name>
    <dbReference type="NCBI Taxonomy" id="143950"/>
    <lineage>
        <taxon>Eukaryota</taxon>
        <taxon>Metazoa</taxon>
        <taxon>Ecdysozoa</taxon>
        <taxon>Arthropoda</taxon>
        <taxon>Hexapoda</taxon>
        <taxon>Insecta</taxon>
        <taxon>Pterygota</taxon>
        <taxon>Neoptera</taxon>
        <taxon>Paraneoptera</taxon>
        <taxon>Hemiptera</taxon>
        <taxon>Sternorrhyncha</taxon>
        <taxon>Aphidomorpha</taxon>
        <taxon>Aphidoidea</taxon>
        <taxon>Aphididae</taxon>
        <taxon>Sipha</taxon>
    </lineage>
</organism>
<dbReference type="CDD" id="cd10207">
    <property type="entry name" value="ASKHA_NBD_Arp10"/>
    <property type="match status" value="1"/>
</dbReference>
<dbReference type="SMART" id="SM00268">
    <property type="entry name" value="ACTIN"/>
    <property type="match status" value="1"/>
</dbReference>
<keyword evidence="3" id="KW-1185">Reference proteome</keyword>
<dbReference type="PANTHER" id="PTHR11937">
    <property type="entry name" value="ACTIN"/>
    <property type="match status" value="1"/>
</dbReference>
<comment type="similarity">
    <text evidence="1">Belongs to the actin family.</text>
</comment>
<dbReference type="OrthoDB" id="337660at2759"/>
<reference evidence="2" key="1">
    <citation type="submission" date="2018-04" db="EMBL/GenBank/DDBJ databases">
        <title>Transcriptome assembly of Sipha flava.</title>
        <authorList>
            <person name="Scully E.D."/>
            <person name="Geib S.M."/>
            <person name="Palmer N.A."/>
            <person name="Koch K."/>
            <person name="Bradshaw J."/>
            <person name="Heng-Moss T."/>
            <person name="Sarath G."/>
        </authorList>
    </citation>
    <scope>NUCLEOTIDE SEQUENCE</scope>
</reference>
<evidence type="ECO:0000313" key="2">
    <source>
        <dbReference type="EMBL" id="MBY69636.1"/>
    </source>
</evidence>
<dbReference type="Pfam" id="PF00022">
    <property type="entry name" value="Actin"/>
    <property type="match status" value="1"/>
</dbReference>
<dbReference type="InterPro" id="IPR004000">
    <property type="entry name" value="Actin"/>
</dbReference>
<dbReference type="AlphaFoldDB" id="A0A2S2PVV3"/>
<protein>
    <submittedName>
        <fullName evidence="2 4">Actin-related protein 10</fullName>
    </submittedName>
</protein>
<dbReference type="RefSeq" id="XP_025423025.1">
    <property type="nucleotide sequence ID" value="XM_025567240.1"/>
</dbReference>
<dbReference type="Gene3D" id="3.90.640.10">
    <property type="entry name" value="Actin, Chain A, domain 4"/>
    <property type="match status" value="1"/>
</dbReference>
<accession>A0A2S2PVV3</accession>
<sequence length="371" mass="41724">MKLDSDFLPEKQCIVIDIGTKYTKFGFATEHSPRCIIRTCCEIDGIPIPDIYKCKDAQNLTLALTNFIHILFYKHALIAPKDKKVIIVESLLSPTKFKEILAKVLFITYEVASLCFVPSHCASLFTLGISTALVFDVGYKEAILIPVCEGVPVLRLWQTMPLAGEAVENIIKTRINIGQLSPDESIDSIAEDIKSRTCFVTTLKRSKILESGNTVEPKTTSVEYHINGERSIQIPGDIRETAYDVLFEENIDNMSITTMILEAIVNSNVDTRLKLAENIVLMGGTVMAKGFMARLKEELLEKLKSPNYKNLKIKNFKFHIPPASENYIAWLGGSIFGCTNNLNILSQTRENYINESYVPDWPTTLTRQMIE</sequence>
<evidence type="ECO:0000313" key="4">
    <source>
        <dbReference type="RefSeq" id="XP_025423025.1"/>
    </source>
</evidence>
<dbReference type="Gene3D" id="3.30.420.40">
    <property type="match status" value="2"/>
</dbReference>
<name>A0A2S2PVV3_9HEMI</name>
<dbReference type="Proteomes" id="UP000694846">
    <property type="component" value="Unplaced"/>
</dbReference>
<proteinExistence type="inferred from homology"/>
<evidence type="ECO:0000313" key="3">
    <source>
        <dbReference type="Proteomes" id="UP000694846"/>
    </source>
</evidence>